<dbReference type="FunFam" id="2.60.120.260:FF:000038">
    <property type="entry name" value="BTB/POZ domain-containing protein 9"/>
    <property type="match status" value="1"/>
</dbReference>
<dbReference type="SMART" id="SM00875">
    <property type="entry name" value="BACK"/>
    <property type="match status" value="1"/>
</dbReference>
<dbReference type="InterPro" id="IPR011333">
    <property type="entry name" value="SKP1/BTB/POZ_sf"/>
</dbReference>
<proteinExistence type="predicted"/>
<dbReference type="GO" id="GO:0050804">
    <property type="term" value="P:modulation of chemical synaptic transmission"/>
    <property type="evidence" value="ECO:0007669"/>
    <property type="project" value="TreeGrafter"/>
</dbReference>
<feature type="compositionally biased region" description="Low complexity" evidence="2">
    <location>
        <begin position="664"/>
        <end position="686"/>
    </location>
</feature>
<sequence>MGWVTAFQCHQDCLLGGKTETPNINMTEFCIITVGIRVWMNSLTENASCGKMLAKLIGKHKHSDGTAAAAVMSSSSHPLRPLGSVSEIDHVDLLSEQLGALIPGEEYSDVTFVVEQKRFPAHRVILAARCHYFRALLYGGMKESQPQAEVCLEETRAEAFSMLLGYIYTGRVSLSAAREEVLLDFLGLAHRYGLQLLEDSTSEFLRTILNTHNVCLVFDVATLYGLSALSSACCAYMDRHAPEVLASDGFLSLSKAALLTVVCRDSFAASEKEIFQALCRWCRQNGEAEATQEVMSMVRLPLMTLTEMLNVVRPSGLVSPDDLLDAIKLRSESRDMDLNYRGMLIPEENIATMKYGAQVVKGELKSALLDGDTQNYDLDHGFSRHPIEEDGRAGIQVKLGQAFIINHIRILLWDRDSRSYSYYIEVSMDELDWVRVVDHSKFLCRSWQNLYFPPRVCRYVRIVGTHNTVNKVFHLVAFECMFTQHPFTLEKGLLVATENVATVSACASVIEGVSRSRNALLNGDTRNYDWDSGYTCHQLGSGAIVIQLAQPYIIDSLRLLLWDCDERSYSYYIEVSTDQQHWIKVVDRTKVACRSWQTLKFDKHAASFVRIVGTHNTANEVFHCVHFECPAQLDTEVKEGSPGNSWPEAGTSTQQLRPPRPARSHSLLPSQTPSSSSSSSSSPAQH</sequence>
<feature type="domain" description="BTB" evidence="3">
    <location>
        <begin position="108"/>
        <end position="176"/>
    </location>
</feature>
<reference evidence="4" key="3">
    <citation type="submission" date="2025-09" db="UniProtKB">
        <authorList>
            <consortium name="Ensembl"/>
        </authorList>
    </citation>
    <scope>IDENTIFICATION</scope>
</reference>
<dbReference type="GO" id="GO:0008344">
    <property type="term" value="P:adult locomotory behavior"/>
    <property type="evidence" value="ECO:0007669"/>
    <property type="project" value="TreeGrafter"/>
</dbReference>
<dbReference type="Pfam" id="PF00754">
    <property type="entry name" value="F5_F8_type_C"/>
    <property type="match status" value="2"/>
</dbReference>
<dbReference type="InterPro" id="IPR008979">
    <property type="entry name" value="Galactose-bd-like_sf"/>
</dbReference>
<dbReference type="GeneTree" id="ENSGT00940000158298"/>
<dbReference type="PROSITE" id="PS50097">
    <property type="entry name" value="BTB"/>
    <property type="match status" value="1"/>
</dbReference>
<dbReference type="InterPro" id="IPR000210">
    <property type="entry name" value="BTB/POZ_dom"/>
</dbReference>
<dbReference type="CDD" id="cd18287">
    <property type="entry name" value="BTB_POZ_BTBD9"/>
    <property type="match status" value="1"/>
</dbReference>
<dbReference type="AlphaFoldDB" id="A0AAR2K1P2"/>
<reference evidence="4 5" key="1">
    <citation type="submission" date="2020-10" db="EMBL/GenBank/DDBJ databases">
        <title>Pygocentrus nattereri (red-bellied piranha) genome, fPygNat1, primary haplotype.</title>
        <authorList>
            <person name="Myers G."/>
            <person name="Meyer A."/>
            <person name="Karagic N."/>
            <person name="Pippel M."/>
            <person name="Winkler S."/>
            <person name="Tracey A."/>
            <person name="Wood J."/>
            <person name="Formenti G."/>
            <person name="Howe K."/>
            <person name="Fedrigo O."/>
            <person name="Jarvis E.D."/>
        </authorList>
    </citation>
    <scope>NUCLEOTIDE SEQUENCE [LARGE SCALE GENOMIC DNA]</scope>
</reference>
<name>A0AAR2K1P2_PYGNA</name>
<evidence type="ECO:0000256" key="2">
    <source>
        <dbReference type="SAM" id="MobiDB-lite"/>
    </source>
</evidence>
<keyword evidence="5" id="KW-1185">Reference proteome</keyword>
<accession>A0AAR2K1P2</accession>
<dbReference type="InterPro" id="IPR011705">
    <property type="entry name" value="BACK"/>
</dbReference>
<reference evidence="4" key="2">
    <citation type="submission" date="2025-08" db="UniProtKB">
        <authorList>
            <consortium name="Ensembl"/>
        </authorList>
    </citation>
    <scope>IDENTIFICATION</scope>
</reference>
<dbReference type="SUPFAM" id="SSF54695">
    <property type="entry name" value="POZ domain"/>
    <property type="match status" value="1"/>
</dbReference>
<dbReference type="PANTHER" id="PTHR46306:SF1">
    <property type="entry name" value="BTB_POZ DOMAIN-CONTAINING PROTEIN 9"/>
    <property type="match status" value="1"/>
</dbReference>
<dbReference type="Proteomes" id="UP001501920">
    <property type="component" value="Chromosome 4"/>
</dbReference>
<dbReference type="FunFam" id="2.60.120.260:FF:000051">
    <property type="entry name" value="BTB/POZ domain-containing protein 9"/>
    <property type="match status" value="1"/>
</dbReference>
<dbReference type="PANTHER" id="PTHR46306">
    <property type="entry name" value="BTB/POZ DOMAIN-CONTAINING PROTEIN 9"/>
    <property type="match status" value="1"/>
</dbReference>
<dbReference type="InterPro" id="IPR052407">
    <property type="entry name" value="BTB_POZ_domain_cont_9"/>
</dbReference>
<dbReference type="InterPro" id="IPR000421">
    <property type="entry name" value="FA58C"/>
</dbReference>
<evidence type="ECO:0000259" key="3">
    <source>
        <dbReference type="PROSITE" id="PS50097"/>
    </source>
</evidence>
<dbReference type="SMART" id="SM00225">
    <property type="entry name" value="BTB"/>
    <property type="match status" value="1"/>
</dbReference>
<dbReference type="Pfam" id="PF07707">
    <property type="entry name" value="BACK"/>
    <property type="match status" value="1"/>
</dbReference>
<evidence type="ECO:0000313" key="5">
    <source>
        <dbReference type="Proteomes" id="UP001501920"/>
    </source>
</evidence>
<dbReference type="CDD" id="cd14822">
    <property type="entry name" value="BACK_BTBD9"/>
    <property type="match status" value="1"/>
</dbReference>
<dbReference type="GO" id="GO:0048512">
    <property type="term" value="P:circadian behavior"/>
    <property type="evidence" value="ECO:0007669"/>
    <property type="project" value="TreeGrafter"/>
</dbReference>
<dbReference type="Ensembl" id="ENSPNAT00000066590.1">
    <property type="protein sequence ID" value="ENSPNAP00000056021.1"/>
    <property type="gene ID" value="ENSPNAG00000012920.2"/>
</dbReference>
<evidence type="ECO:0000313" key="4">
    <source>
        <dbReference type="Ensembl" id="ENSPNAP00000056021.1"/>
    </source>
</evidence>
<protein>
    <recommendedName>
        <fullName evidence="1">BTB/POZ domain-containing protein 9</fullName>
    </recommendedName>
</protein>
<dbReference type="Gene3D" id="2.60.120.260">
    <property type="entry name" value="Galactose-binding domain-like"/>
    <property type="match status" value="2"/>
</dbReference>
<dbReference type="FunFam" id="3.30.710.10:FF:000042">
    <property type="entry name" value="BTB/POZ domain-containing protein 9"/>
    <property type="match status" value="1"/>
</dbReference>
<dbReference type="SUPFAM" id="SSF49785">
    <property type="entry name" value="Galactose-binding domain-like"/>
    <property type="match status" value="2"/>
</dbReference>
<feature type="region of interest" description="Disordered" evidence="2">
    <location>
        <begin position="636"/>
        <end position="686"/>
    </location>
</feature>
<dbReference type="Pfam" id="PF00651">
    <property type="entry name" value="BTB"/>
    <property type="match status" value="1"/>
</dbReference>
<dbReference type="InterPro" id="IPR034091">
    <property type="entry name" value="BTBD9_BACK-like_dom"/>
</dbReference>
<evidence type="ECO:0000256" key="1">
    <source>
        <dbReference type="ARBA" id="ARBA00020216"/>
    </source>
</evidence>
<dbReference type="Gene3D" id="1.25.40.420">
    <property type="match status" value="1"/>
</dbReference>
<dbReference type="GO" id="GO:0005737">
    <property type="term" value="C:cytoplasm"/>
    <property type="evidence" value="ECO:0007669"/>
    <property type="project" value="TreeGrafter"/>
</dbReference>
<organism evidence="4 5">
    <name type="scientific">Pygocentrus nattereri</name>
    <name type="common">Red-bellied piranha</name>
    <dbReference type="NCBI Taxonomy" id="42514"/>
    <lineage>
        <taxon>Eukaryota</taxon>
        <taxon>Metazoa</taxon>
        <taxon>Chordata</taxon>
        <taxon>Craniata</taxon>
        <taxon>Vertebrata</taxon>
        <taxon>Euteleostomi</taxon>
        <taxon>Actinopterygii</taxon>
        <taxon>Neopterygii</taxon>
        <taxon>Teleostei</taxon>
        <taxon>Ostariophysi</taxon>
        <taxon>Characiformes</taxon>
        <taxon>Characoidei</taxon>
        <taxon>Pygocentrus</taxon>
    </lineage>
</organism>
<dbReference type="Gene3D" id="3.30.710.10">
    <property type="entry name" value="Potassium Channel Kv1.1, Chain A"/>
    <property type="match status" value="1"/>
</dbReference>
<dbReference type="FunFam" id="1.25.40.420:FF:000005">
    <property type="entry name" value="BTB/POZ domain-containing protein 9"/>
    <property type="match status" value="1"/>
</dbReference>